<dbReference type="PANTHER" id="PTHR43138:SF1">
    <property type="entry name" value="N-ACETYLTRANSFERASE ACA1"/>
    <property type="match status" value="1"/>
</dbReference>
<dbReference type="GeneID" id="83214618"/>
<evidence type="ECO:0000313" key="2">
    <source>
        <dbReference type="EMBL" id="KAJ8657129.1"/>
    </source>
</evidence>
<dbReference type="EMBL" id="JARTCD010000034">
    <property type="protein sequence ID" value="KAJ8657129.1"/>
    <property type="molecule type" value="Genomic_DNA"/>
</dbReference>
<organism evidence="2 3">
    <name type="scientific">Lichtheimia ornata</name>
    <dbReference type="NCBI Taxonomy" id="688661"/>
    <lineage>
        <taxon>Eukaryota</taxon>
        <taxon>Fungi</taxon>
        <taxon>Fungi incertae sedis</taxon>
        <taxon>Mucoromycota</taxon>
        <taxon>Mucoromycotina</taxon>
        <taxon>Mucoromycetes</taxon>
        <taxon>Mucorales</taxon>
        <taxon>Lichtheimiaceae</taxon>
        <taxon>Lichtheimia</taxon>
    </lineage>
</organism>
<evidence type="ECO:0000259" key="1">
    <source>
        <dbReference type="PROSITE" id="PS51186"/>
    </source>
</evidence>
<sequence>MSSAYGKIPKPVNAGSLNELLPLRKTLRNGEEATLQAVDPTNPNLVKHLHSLFNGELERGSTYPQEEPLDAKQFEDYFLAYDAFVLVKGGPIEADKEYDFEDKVLGMYYVKPNYPGRCSHICNGGFFTSPMHRGYGAGVAMAETFLITAPALGYKASVFNLVFANNEASIRIWERLGFSRVGCIPQAARLKNSPDQLVDAYIYHMDFSKLKKTAAA</sequence>
<gene>
    <name evidence="2" type="ORF">O0I10_007209</name>
</gene>
<name>A0AAD7V0N3_9FUNG</name>
<dbReference type="GO" id="GO:0016747">
    <property type="term" value="F:acyltransferase activity, transferring groups other than amino-acyl groups"/>
    <property type="evidence" value="ECO:0007669"/>
    <property type="project" value="InterPro"/>
</dbReference>
<dbReference type="Gene3D" id="3.40.630.30">
    <property type="match status" value="1"/>
</dbReference>
<protein>
    <recommendedName>
        <fullName evidence="1">N-acetyltransferase domain-containing protein</fullName>
    </recommendedName>
</protein>
<accession>A0AAD7V0N3</accession>
<proteinExistence type="predicted"/>
<feature type="domain" description="N-acetyltransferase" evidence="1">
    <location>
        <begin position="61"/>
        <end position="208"/>
    </location>
</feature>
<dbReference type="InterPro" id="IPR016181">
    <property type="entry name" value="Acyl_CoA_acyltransferase"/>
</dbReference>
<comment type="caution">
    <text evidence="2">The sequence shown here is derived from an EMBL/GenBank/DDBJ whole genome shotgun (WGS) entry which is preliminary data.</text>
</comment>
<dbReference type="GO" id="GO:0005634">
    <property type="term" value="C:nucleus"/>
    <property type="evidence" value="ECO:0007669"/>
    <property type="project" value="TreeGrafter"/>
</dbReference>
<dbReference type="InterPro" id="IPR052742">
    <property type="entry name" value="Mito_N-acetyltransferase"/>
</dbReference>
<dbReference type="AlphaFoldDB" id="A0AAD7V0N3"/>
<dbReference type="Pfam" id="PF00583">
    <property type="entry name" value="Acetyltransf_1"/>
    <property type="match status" value="1"/>
</dbReference>
<dbReference type="InterPro" id="IPR000182">
    <property type="entry name" value="GNAT_dom"/>
</dbReference>
<reference evidence="2 3" key="1">
    <citation type="submission" date="2023-03" db="EMBL/GenBank/DDBJ databases">
        <title>Genome sequence of Lichtheimia ornata CBS 291.66.</title>
        <authorList>
            <person name="Mohabir J.T."/>
            <person name="Shea T.P."/>
            <person name="Kurbessoian T."/>
            <person name="Berby B."/>
            <person name="Fontaine J."/>
            <person name="Livny J."/>
            <person name="Gnirke A."/>
            <person name="Stajich J.E."/>
            <person name="Cuomo C.A."/>
        </authorList>
    </citation>
    <scope>NUCLEOTIDE SEQUENCE [LARGE SCALE GENOMIC DNA]</scope>
    <source>
        <strain evidence="2">CBS 291.66</strain>
    </source>
</reference>
<dbReference type="Proteomes" id="UP001234581">
    <property type="component" value="Unassembled WGS sequence"/>
</dbReference>
<keyword evidence="3" id="KW-1185">Reference proteome</keyword>
<dbReference type="SUPFAM" id="SSF55729">
    <property type="entry name" value="Acyl-CoA N-acyltransferases (Nat)"/>
    <property type="match status" value="1"/>
</dbReference>
<dbReference type="PROSITE" id="PS51186">
    <property type="entry name" value="GNAT"/>
    <property type="match status" value="1"/>
</dbReference>
<evidence type="ECO:0000313" key="3">
    <source>
        <dbReference type="Proteomes" id="UP001234581"/>
    </source>
</evidence>
<dbReference type="PANTHER" id="PTHR43138">
    <property type="entry name" value="ACETYLTRANSFERASE, GNAT FAMILY"/>
    <property type="match status" value="1"/>
</dbReference>
<dbReference type="RefSeq" id="XP_058342042.1">
    <property type="nucleotide sequence ID" value="XM_058487227.1"/>
</dbReference>